<dbReference type="Gene3D" id="1.20.1070.10">
    <property type="entry name" value="Rhodopsin 7-helix transmembrane proteins"/>
    <property type="match status" value="1"/>
</dbReference>
<feature type="transmembrane region" description="Helical" evidence="1">
    <location>
        <begin position="138"/>
        <end position="162"/>
    </location>
</feature>
<keyword evidence="2" id="KW-1185">Reference proteome</keyword>
<dbReference type="SUPFAM" id="SSF81321">
    <property type="entry name" value="Family A G protein-coupled receptor-like"/>
    <property type="match status" value="1"/>
</dbReference>
<dbReference type="AlphaFoldDB" id="A0A1I7ZD71"/>
<evidence type="ECO:0000313" key="3">
    <source>
        <dbReference type="WBParaSite" id="L893_g25267.t1"/>
    </source>
</evidence>
<dbReference type="InterPro" id="IPR019422">
    <property type="entry name" value="7TM_GPCR_serpentine_rcpt_Srh"/>
</dbReference>
<keyword evidence="1" id="KW-0472">Membrane</keyword>
<keyword evidence="1" id="KW-1133">Transmembrane helix</keyword>
<dbReference type="Proteomes" id="UP000095287">
    <property type="component" value="Unplaced"/>
</dbReference>
<accession>A0A1I7ZD71</accession>
<feature type="transmembrane region" description="Helical" evidence="1">
    <location>
        <begin position="268"/>
        <end position="288"/>
    </location>
</feature>
<keyword evidence="1" id="KW-0812">Transmembrane</keyword>
<evidence type="ECO:0000313" key="2">
    <source>
        <dbReference type="Proteomes" id="UP000095287"/>
    </source>
</evidence>
<feature type="transmembrane region" description="Helical" evidence="1">
    <location>
        <begin position="182"/>
        <end position="207"/>
    </location>
</feature>
<reference evidence="3" key="1">
    <citation type="submission" date="2016-11" db="UniProtKB">
        <authorList>
            <consortium name="WormBaseParasite"/>
        </authorList>
    </citation>
    <scope>IDENTIFICATION</scope>
</reference>
<organism evidence="2 3">
    <name type="scientific">Steinernema glaseri</name>
    <dbReference type="NCBI Taxonomy" id="37863"/>
    <lineage>
        <taxon>Eukaryota</taxon>
        <taxon>Metazoa</taxon>
        <taxon>Ecdysozoa</taxon>
        <taxon>Nematoda</taxon>
        <taxon>Chromadorea</taxon>
        <taxon>Rhabditida</taxon>
        <taxon>Tylenchina</taxon>
        <taxon>Panagrolaimomorpha</taxon>
        <taxon>Strongyloidoidea</taxon>
        <taxon>Steinernematidae</taxon>
        <taxon>Steinernema</taxon>
    </lineage>
</organism>
<name>A0A1I7ZD71_9BILA</name>
<proteinExistence type="predicted"/>
<protein>
    <submittedName>
        <fullName evidence="3">G protein-coupled receptor</fullName>
    </submittedName>
</protein>
<sequence length="319" mass="35666">MFLDFYSHFVHTVCLSTLVAVFAVVSAFTSYAITTRTPSALKAYRFLFLHLNGSYQVFVFLTAVFGPFDVTMHEDGVVSFKFYGIISVLGHNWPFFEGFFGVVSICNVIGCVWLSFFHRYYQVCHPTWLYSRSSLLQGAVSVVVLMIIPVLVAASLVILFWFCLVDVPGAEAALAFSVQRHVYTLFGALLVFLLVIVISSAFFNLRVIWILETSLSQASERTKEMQRMLTITLVVQSAIPLVFGILPSALAVYAIFLDISATTVLARTFFLSLTLEGIFNSITTVLLVKPYKQLLKKLLSAPFRRKKVVVIVTVVSVMP</sequence>
<dbReference type="InterPro" id="IPR053220">
    <property type="entry name" value="Nematode_rcpt-like_serp_H"/>
</dbReference>
<dbReference type="Pfam" id="PF10318">
    <property type="entry name" value="7TM_GPCR_Srh"/>
    <property type="match status" value="1"/>
</dbReference>
<feature type="transmembrane region" description="Helical" evidence="1">
    <location>
        <begin position="46"/>
        <end position="68"/>
    </location>
</feature>
<feature type="transmembrane region" description="Helical" evidence="1">
    <location>
        <begin position="98"/>
        <end position="117"/>
    </location>
</feature>
<feature type="transmembrane region" description="Helical" evidence="1">
    <location>
        <begin position="6"/>
        <end position="34"/>
    </location>
</feature>
<dbReference type="WBParaSite" id="L893_g25267.t1">
    <property type="protein sequence ID" value="L893_g25267.t1"/>
    <property type="gene ID" value="L893_g25267"/>
</dbReference>
<feature type="transmembrane region" description="Helical" evidence="1">
    <location>
        <begin position="228"/>
        <end position="256"/>
    </location>
</feature>
<evidence type="ECO:0000256" key="1">
    <source>
        <dbReference type="SAM" id="Phobius"/>
    </source>
</evidence>
<dbReference type="PANTHER" id="PTHR22941">
    <property type="entry name" value="SERPENTINE RECEPTOR"/>
    <property type="match status" value="1"/>
</dbReference>